<dbReference type="GO" id="GO:0016787">
    <property type="term" value="F:hydrolase activity"/>
    <property type="evidence" value="ECO:0007669"/>
    <property type="project" value="InterPro"/>
</dbReference>
<protein>
    <submittedName>
        <fullName evidence="5">TMEM62_1 protein</fullName>
    </submittedName>
</protein>
<feature type="transmembrane region" description="Helical" evidence="1">
    <location>
        <begin position="617"/>
        <end position="639"/>
    </location>
</feature>
<keyword evidence="1" id="KW-1133">Transmembrane helix</keyword>
<evidence type="ECO:0000259" key="3">
    <source>
        <dbReference type="Pfam" id="PF24384"/>
    </source>
</evidence>
<dbReference type="Pfam" id="PF24384">
    <property type="entry name" value="Ig_TMM62"/>
    <property type="match status" value="1"/>
</dbReference>
<evidence type="ECO:0000313" key="5">
    <source>
        <dbReference type="EMBL" id="JAG78318.1"/>
    </source>
</evidence>
<accession>A0A0C9RN89</accession>
<dbReference type="EMBL" id="GBYB01008551">
    <property type="protein sequence ID" value="JAG78318.1"/>
    <property type="molecule type" value="Transcribed_RNA"/>
</dbReference>
<proteinExistence type="predicted"/>
<dbReference type="InterPro" id="IPR056230">
    <property type="entry name" value="TMEM62_C"/>
</dbReference>
<dbReference type="InterPro" id="IPR041871">
    <property type="entry name" value="MPP_TMEM62"/>
</dbReference>
<gene>
    <name evidence="5" type="primary">TMEM62_1</name>
    <name evidence="5" type="ORF">g.17314</name>
</gene>
<dbReference type="InterPro" id="IPR056229">
    <property type="entry name" value="Ig_TMM62"/>
</dbReference>
<dbReference type="SUPFAM" id="SSF56300">
    <property type="entry name" value="Metallo-dependent phosphatases"/>
    <property type="match status" value="1"/>
</dbReference>
<feature type="domain" description="Calcineurin-like phosphoesterase" evidence="2">
    <location>
        <begin position="60"/>
        <end position="272"/>
    </location>
</feature>
<name>A0A0C9RN89_9HYME</name>
<dbReference type="Gene3D" id="3.60.21.10">
    <property type="match status" value="1"/>
</dbReference>
<evidence type="ECO:0000259" key="2">
    <source>
        <dbReference type="Pfam" id="PF00149"/>
    </source>
</evidence>
<dbReference type="AlphaFoldDB" id="A0A0C9RN89"/>
<feature type="transmembrane region" description="Helical" evidence="1">
    <location>
        <begin position="590"/>
        <end position="611"/>
    </location>
</feature>
<dbReference type="CDD" id="cd07401">
    <property type="entry name" value="MPP_TMEM62_N"/>
    <property type="match status" value="1"/>
</dbReference>
<dbReference type="InterPro" id="IPR029052">
    <property type="entry name" value="Metallo-depent_PP-like"/>
</dbReference>
<feature type="transmembrane region" description="Helical" evidence="1">
    <location>
        <begin position="443"/>
        <end position="470"/>
    </location>
</feature>
<feature type="transmembrane region" description="Helical" evidence="1">
    <location>
        <begin position="7"/>
        <end position="31"/>
    </location>
</feature>
<organism evidence="5">
    <name type="scientific">Fopius arisanus</name>
    <dbReference type="NCBI Taxonomy" id="64838"/>
    <lineage>
        <taxon>Eukaryota</taxon>
        <taxon>Metazoa</taxon>
        <taxon>Ecdysozoa</taxon>
        <taxon>Arthropoda</taxon>
        <taxon>Hexapoda</taxon>
        <taxon>Insecta</taxon>
        <taxon>Pterygota</taxon>
        <taxon>Neoptera</taxon>
        <taxon>Endopterygota</taxon>
        <taxon>Hymenoptera</taxon>
        <taxon>Apocrita</taxon>
        <taxon>Ichneumonoidea</taxon>
        <taxon>Braconidae</taxon>
        <taxon>Opiinae</taxon>
        <taxon>Fopius</taxon>
    </lineage>
</organism>
<feature type="domain" description="TMEM62 C-terminal" evidence="4">
    <location>
        <begin position="446"/>
        <end position="575"/>
    </location>
</feature>
<dbReference type="PANTHER" id="PTHR14795">
    <property type="entry name" value="HELICASE RELATED"/>
    <property type="match status" value="1"/>
</dbReference>
<feature type="domain" description="TMEM62 Ig-like" evidence="3">
    <location>
        <begin position="321"/>
        <end position="423"/>
    </location>
</feature>
<evidence type="ECO:0000259" key="4">
    <source>
        <dbReference type="Pfam" id="PF24394"/>
    </source>
</evidence>
<reference evidence="5" key="1">
    <citation type="submission" date="2015-01" db="EMBL/GenBank/DDBJ databases">
        <title>Transcriptome Assembly of Fopius arisanus.</title>
        <authorList>
            <person name="Geib S."/>
        </authorList>
    </citation>
    <scope>NUCLEOTIDE SEQUENCE</scope>
</reference>
<evidence type="ECO:0000256" key="1">
    <source>
        <dbReference type="SAM" id="Phobius"/>
    </source>
</evidence>
<dbReference type="Pfam" id="PF00149">
    <property type="entry name" value="Metallophos"/>
    <property type="match status" value="1"/>
</dbReference>
<keyword evidence="1" id="KW-0812">Transmembrane</keyword>
<dbReference type="PANTHER" id="PTHR14795:SF0">
    <property type="entry name" value="TRANSMEMBRANE PROTEIN 62"/>
    <property type="match status" value="1"/>
</dbReference>
<sequence>MKMKISILTIVFLVSIVMLSIFVANVANLIATDSDEEMIQRPKGEEPRKYNIGDKMDNLMWFLQISDIHISIFKDPSRITELKEFCDVTVDAFNPPVVLASGDLTDAKKKDAMGSKQVLDEWKHYKRVLDESGVLKRTTWLDVRGNHDNFNVLNLKSSENYYLNYSVQGKYHPRSYLHHINHKSEKYSFIAIDACLEPGPKRPFNFVGFLDEPEIDKIKKLAQHSKKLGSDYIIWFGHYPTSCILSQCDNGLREIMAEHREGMVYLCGHYHTLGGIAPQMYTLQRGGYLELELADWKDNRMYRIGVIDHGQFSFSDNQHNDWPVALITNPKHILFSMPQRENIKSIIESTHMRILAFSTVPIKAVSVRIDDEKWVQCRKVEGSLYVATWNASRYLKGIHSIKTRVVDELNRKKEVAQMFALDGSRMSFKLLPRFLLMSDASKIFAITFGVMLVLNVIPLCILRSCHKLVLMKKMERPRFKVRCFHAFIRKLWITTTISYLFWPIVLYPLYLVFGPWAAGEVIENSFGIIFAWGMYIGKTYLPGSFTYVYGSFQLFSFHMPLTLILAFSVDRRFQELEKPLMKHPNLLMLLWRHLPFFLLISMQSVLVYFFWLAYGTITTILCPFRSWSIIIAIILWYLANTVPNHRLRPAALVWASAKSRSMND</sequence>
<feature type="transmembrane region" description="Helical" evidence="1">
    <location>
        <begin position="491"/>
        <end position="510"/>
    </location>
</feature>
<dbReference type="Pfam" id="PF24394">
    <property type="entry name" value="TMEM62_C"/>
    <property type="match status" value="1"/>
</dbReference>
<feature type="transmembrane region" description="Helical" evidence="1">
    <location>
        <begin position="547"/>
        <end position="569"/>
    </location>
</feature>
<dbReference type="InterPro" id="IPR004843">
    <property type="entry name" value="Calcineurin-like_PHP"/>
</dbReference>
<keyword evidence="1" id="KW-0472">Membrane</keyword>